<keyword evidence="1" id="KW-0812">Transmembrane</keyword>
<dbReference type="GO" id="GO:0005783">
    <property type="term" value="C:endoplasmic reticulum"/>
    <property type="evidence" value="ECO:0007669"/>
    <property type="project" value="TreeGrafter"/>
</dbReference>
<evidence type="ECO:0000256" key="1">
    <source>
        <dbReference type="SAM" id="Phobius"/>
    </source>
</evidence>
<name>A0A4D9DDQ5_9STRA</name>
<dbReference type="EMBL" id="SDOX01000005">
    <property type="protein sequence ID" value="TFJ87705.1"/>
    <property type="molecule type" value="Genomic_DNA"/>
</dbReference>
<dbReference type="Pfam" id="PF02383">
    <property type="entry name" value="Syja_N"/>
    <property type="match status" value="1"/>
</dbReference>
<keyword evidence="4" id="KW-1185">Reference proteome</keyword>
<evidence type="ECO:0000313" key="3">
    <source>
        <dbReference type="EMBL" id="TFJ87705.1"/>
    </source>
</evidence>
<dbReference type="PANTHER" id="PTHR45662:SF2">
    <property type="entry name" value="PHOSPHATIDYLINOSITOL-3-PHOSPHATASE SAC1"/>
    <property type="match status" value="1"/>
</dbReference>
<keyword evidence="1" id="KW-1133">Transmembrane helix</keyword>
<feature type="domain" description="SAC" evidence="2">
    <location>
        <begin position="125"/>
        <end position="461"/>
    </location>
</feature>
<accession>A0A4D9DDQ5</accession>
<gene>
    <name evidence="3" type="ORF">NSK_001055</name>
</gene>
<protein>
    <recommendedName>
        <fullName evidence="2">SAC domain-containing protein</fullName>
    </recommendedName>
</protein>
<feature type="transmembrane region" description="Helical" evidence="1">
    <location>
        <begin position="559"/>
        <end position="579"/>
    </location>
</feature>
<evidence type="ECO:0000259" key="2">
    <source>
        <dbReference type="PROSITE" id="PS50275"/>
    </source>
</evidence>
<dbReference type="PROSITE" id="PS50275">
    <property type="entry name" value="SAC"/>
    <property type="match status" value="1"/>
</dbReference>
<dbReference type="AlphaFoldDB" id="A0A4D9DDQ5"/>
<evidence type="ECO:0000313" key="4">
    <source>
        <dbReference type="Proteomes" id="UP000355283"/>
    </source>
</evidence>
<dbReference type="GO" id="GO:0046856">
    <property type="term" value="P:phosphatidylinositol dephosphorylation"/>
    <property type="evidence" value="ECO:0007669"/>
    <property type="project" value="TreeGrafter"/>
</dbReference>
<dbReference type="InterPro" id="IPR002013">
    <property type="entry name" value="SAC_dom"/>
</dbReference>
<dbReference type="Proteomes" id="UP000355283">
    <property type="component" value="Unassembled WGS sequence"/>
</dbReference>
<organism evidence="3 4">
    <name type="scientific">Nannochloropsis salina CCMP1776</name>
    <dbReference type="NCBI Taxonomy" id="1027361"/>
    <lineage>
        <taxon>Eukaryota</taxon>
        <taxon>Sar</taxon>
        <taxon>Stramenopiles</taxon>
        <taxon>Ochrophyta</taxon>
        <taxon>Eustigmatophyceae</taxon>
        <taxon>Eustigmatales</taxon>
        <taxon>Monodopsidaceae</taxon>
        <taxon>Microchloropsis</taxon>
        <taxon>Microchloropsis salina</taxon>
    </lineage>
</organism>
<dbReference type="GO" id="GO:0043812">
    <property type="term" value="F:phosphatidylinositol-4-phosphate phosphatase activity"/>
    <property type="evidence" value="ECO:0007669"/>
    <property type="project" value="TreeGrafter"/>
</dbReference>
<reference evidence="3 4" key="1">
    <citation type="submission" date="2019-01" db="EMBL/GenBank/DDBJ databases">
        <title>Nuclear Genome Assembly of the Microalgal Biofuel strain Nannochloropsis salina CCMP1776.</title>
        <authorList>
            <person name="Hovde B."/>
        </authorList>
    </citation>
    <scope>NUCLEOTIDE SEQUENCE [LARGE SCALE GENOMIC DNA]</scope>
    <source>
        <strain evidence="3 4">CCMP1776</strain>
    </source>
</reference>
<dbReference type="PANTHER" id="PTHR45662">
    <property type="entry name" value="PHOSPHATIDYLINOSITIDE PHOSPHATASE SAC1"/>
    <property type="match status" value="1"/>
</dbReference>
<keyword evidence="1" id="KW-0472">Membrane</keyword>
<dbReference type="OrthoDB" id="405996at2759"/>
<proteinExistence type="predicted"/>
<comment type="caution">
    <text evidence="3">The sequence shown here is derived from an EMBL/GenBank/DDBJ whole genome shotgun (WGS) entry which is preliminary data.</text>
</comment>
<sequence length="611" mass="68998">MTSKPFNLHLFDDRIAIERTDSGAALIISRSVPEAPLEAYVDERGKVSRETAGGQLIPMDALFGIYHLLSGPYMVLVTDSEVTVALGDEIEFRKVTKVAILPLIKNNVPLTEEKQADEDRYLELLHLAISSHTFYFSLNHDVTQTLQRLSGVSPEDRVKKPLWQRADDRFFWNRDVVGELVAAKAHEWIVPMMNAYVDLRQNCSAGSHRFHLLFVSRRSRHRQGCRFTMRGADEEGRVANFVETEQALLHEDGRQTALVQVRGSIPLQWHSPVSLKYTPRVFFGEAPTGLAAARKHVEELVELYGPEGVVFVNLVNMKKDEQALGIRFKQAIDELQSKVLRYVWFDFHHECKKMRYGNLAKLLQEVETEFQKQSFFARAADGSVTHLQKGVIRTNCLDNLDRTNVVQSIIARRSLLVQLKEKAALALDGAHVLETPFPSFEKVFKDVWGNNADAMSVLYSGTGALKTDFTRTGKRTINGALQDGVNSVMRYYKNNFIDATRQDALDLMLGRFRPDPALPSPFLYPPATQGKLSSFMTKVFVILVAVFSIAMVLKPEEEVLPQLFLGSLLITFLVLILMARHLLTKGGKIGKELVAKPRLVPEPYIYSFYSA</sequence>
<feature type="transmembrane region" description="Helical" evidence="1">
    <location>
        <begin position="535"/>
        <end position="553"/>
    </location>
</feature>